<dbReference type="AlphaFoldDB" id="A0A1H6E1H4"/>
<accession>A0A1H6E1H4</accession>
<gene>
    <name evidence="1" type="ORF">SAMN04489712_12933</name>
</gene>
<sequence length="81" mass="8901">MPSSYGYPVEARAASAQAGERTAADEGSPQTCWIMHVGLWLKGCLPPAPPTPREAVKVTFVPVRIETSTWWHSGRYGEKML</sequence>
<evidence type="ECO:0000313" key="1">
    <source>
        <dbReference type="EMBL" id="SEG91488.1"/>
    </source>
</evidence>
<keyword evidence="2" id="KW-1185">Reference proteome</keyword>
<dbReference type="Proteomes" id="UP000236723">
    <property type="component" value="Unassembled WGS sequence"/>
</dbReference>
<reference evidence="2" key="1">
    <citation type="submission" date="2016-10" db="EMBL/GenBank/DDBJ databases">
        <authorList>
            <person name="Varghese N."/>
            <person name="Submissions S."/>
        </authorList>
    </citation>
    <scope>NUCLEOTIDE SEQUENCE [LARGE SCALE GENOMIC DNA]</scope>
    <source>
        <strain evidence="2">DSM 43163</strain>
    </source>
</reference>
<proteinExistence type="predicted"/>
<evidence type="ECO:0000313" key="2">
    <source>
        <dbReference type="Proteomes" id="UP000236723"/>
    </source>
</evidence>
<protein>
    <submittedName>
        <fullName evidence="1">Uncharacterized protein</fullName>
    </submittedName>
</protein>
<organism evidence="1 2">
    <name type="scientific">Thermomonospora echinospora</name>
    <dbReference type="NCBI Taxonomy" id="1992"/>
    <lineage>
        <taxon>Bacteria</taxon>
        <taxon>Bacillati</taxon>
        <taxon>Actinomycetota</taxon>
        <taxon>Actinomycetes</taxon>
        <taxon>Streptosporangiales</taxon>
        <taxon>Thermomonosporaceae</taxon>
        <taxon>Thermomonospora</taxon>
    </lineage>
</organism>
<name>A0A1H6E1H4_9ACTN</name>
<dbReference type="EMBL" id="FNVO01000029">
    <property type="protein sequence ID" value="SEG91488.1"/>
    <property type="molecule type" value="Genomic_DNA"/>
</dbReference>